<evidence type="ECO:0000256" key="6">
    <source>
        <dbReference type="ARBA" id="ARBA00022630"/>
    </source>
</evidence>
<dbReference type="PROSITE" id="PS51340">
    <property type="entry name" value="MOSC"/>
    <property type="match status" value="1"/>
</dbReference>
<keyword evidence="10" id="KW-0560">Oxidoreductase</keyword>
<evidence type="ECO:0000256" key="13">
    <source>
        <dbReference type="ARBA" id="ARBA00048649"/>
    </source>
</evidence>
<evidence type="ECO:0000313" key="18">
    <source>
        <dbReference type="EMBL" id="KWV47751.1"/>
    </source>
</evidence>
<reference evidence="18 19" key="1">
    <citation type="submission" date="2015-11" db="EMBL/GenBank/DDBJ databases">
        <title>Draft Genome Sequence of the Strain BR 10423 (Rhizobium sp.) isolated from nodules of Mimosa pudica.</title>
        <authorList>
            <person name="Barauna A.C."/>
            <person name="Zilli J.E."/>
            <person name="Simoes-Araujo J.L."/>
            <person name="Reis V.M."/>
            <person name="James E.K."/>
            <person name="Reis F.B.Jr."/>
            <person name="Rouws L.F."/>
            <person name="Passos S.R."/>
            <person name="Gois S.R."/>
        </authorList>
    </citation>
    <scope>NUCLEOTIDE SEQUENCE [LARGE SCALE GENOMIC DNA]</scope>
    <source>
        <strain evidence="18 19">BR10423</strain>
    </source>
</reference>
<dbReference type="Pfam" id="PF03473">
    <property type="entry name" value="MOSC"/>
    <property type="match status" value="1"/>
</dbReference>
<evidence type="ECO:0000259" key="16">
    <source>
        <dbReference type="PROSITE" id="PS51340"/>
    </source>
</evidence>
<dbReference type="CDD" id="cd00207">
    <property type="entry name" value="fer2"/>
    <property type="match status" value="1"/>
</dbReference>
<dbReference type="Proteomes" id="UP000068164">
    <property type="component" value="Unassembled WGS sequence"/>
</dbReference>
<dbReference type="InterPro" id="IPR008333">
    <property type="entry name" value="Cbr1-like_FAD-bd_dom"/>
</dbReference>
<dbReference type="Pfam" id="PF00175">
    <property type="entry name" value="NAD_binding_1"/>
    <property type="match status" value="1"/>
</dbReference>
<evidence type="ECO:0000256" key="5">
    <source>
        <dbReference type="ARBA" id="ARBA00022617"/>
    </source>
</evidence>
<dbReference type="PRINTS" id="PR00410">
    <property type="entry name" value="PHEHYDRXLASE"/>
</dbReference>
<dbReference type="InterPro" id="IPR012675">
    <property type="entry name" value="Beta-grasp_dom_sf"/>
</dbReference>
<keyword evidence="7" id="KW-0479">Metal-binding</keyword>
<dbReference type="Gene3D" id="2.40.30.10">
    <property type="entry name" value="Translation factors"/>
    <property type="match status" value="1"/>
</dbReference>
<dbReference type="Gene3D" id="2.40.33.20">
    <property type="entry name" value="PK beta-barrel domain-like"/>
    <property type="match status" value="1"/>
</dbReference>
<evidence type="ECO:0000256" key="10">
    <source>
        <dbReference type="ARBA" id="ARBA00023002"/>
    </source>
</evidence>
<dbReference type="Pfam" id="PF03475">
    <property type="entry name" value="YiiM_3-alpha"/>
    <property type="match status" value="1"/>
</dbReference>
<dbReference type="InterPro" id="IPR017927">
    <property type="entry name" value="FAD-bd_FR_type"/>
</dbReference>
<sequence>MARLLSVNVGLPRDVEWQNRIVKTAIWKSSVEGPRMARTLNIDGDGQADRAGHGGKQRAVFVYQIDSYRYWERHLGRSDFVYGQFGENFTVDGLADAEVCIGDCYRIGGALFEVTQPRVTCYRLGIRMDVPEMAALLVLHDRPGFYFRVLEEGYVQADDAIIKTASGEGGMTVSEINALLYKPGHRRDRLERALRNPSLSAGWRRSFEALLTQSAEGAKVTGNAGLTGVIETRPAWGGFREFRVVRKTLVVNHVTSLELQPLDGRLLENYLPGQFIVLRLQPRSAPLLLRSYSLSGRADGQCFRVTIKREPHGAAGRFVSEELNEGDLVEVSAPRGSFTLIRGGGPVVFLSAGIGMTPVLGMLHSLAAEKSSREIWWLYGTRSSLEHPFAQEVRELLRLLPNAHGHTCYSAPAPGDRQGTDYDSTGHLDTAILKTLGLPIESDFYLCGPAKFMSDLTEGLAGVGVARHRIHTEMFGSGSSITPGIATSPRQPPHQPAGEPGSGGLVSFARSGLAVRWNPSMHSLLDLAEACDVPARWSCRTGVCHTCETGLISGLVTYQPNPIDGAADGNLLLCCSQPAGDLVIDL</sequence>
<evidence type="ECO:0000313" key="19">
    <source>
        <dbReference type="Proteomes" id="UP000068164"/>
    </source>
</evidence>
<dbReference type="InterPro" id="IPR011037">
    <property type="entry name" value="Pyrv_Knase-like_insert_dom_sf"/>
</dbReference>
<evidence type="ECO:0000256" key="1">
    <source>
        <dbReference type="ARBA" id="ARBA00001970"/>
    </source>
</evidence>
<dbReference type="InterPro" id="IPR017938">
    <property type="entry name" value="Riboflavin_synthase-like_b-brl"/>
</dbReference>
<keyword evidence="19" id="KW-1185">Reference proteome</keyword>
<keyword evidence="11" id="KW-0408">Iron</keyword>
<dbReference type="InterPro" id="IPR039261">
    <property type="entry name" value="FNR_nucleotide-bd"/>
</dbReference>
<evidence type="ECO:0000256" key="4">
    <source>
        <dbReference type="ARBA" id="ARBA00012229"/>
    </source>
</evidence>
<keyword evidence="5" id="KW-0349">Heme</keyword>
<dbReference type="InterPro" id="IPR001433">
    <property type="entry name" value="OxRdtase_FAD/NAD-bd"/>
</dbReference>
<protein>
    <recommendedName>
        <fullName evidence="4">nitric oxide dioxygenase</fullName>
        <ecNumber evidence="4">1.14.12.17</ecNumber>
    </recommendedName>
</protein>
<dbReference type="PANTHER" id="PTHR30212">
    <property type="entry name" value="PROTEIN YIIM"/>
    <property type="match status" value="1"/>
</dbReference>
<comment type="cofactor">
    <cofactor evidence="2">
        <name>FAD</name>
        <dbReference type="ChEBI" id="CHEBI:57692"/>
    </cofactor>
</comment>
<dbReference type="PROSITE" id="PS51384">
    <property type="entry name" value="FAD_FR"/>
    <property type="match status" value="1"/>
</dbReference>
<dbReference type="OrthoDB" id="9786134at2"/>
<evidence type="ECO:0000256" key="8">
    <source>
        <dbReference type="ARBA" id="ARBA00022827"/>
    </source>
</evidence>
<keyword evidence="12" id="KW-0520">NAD</keyword>
<dbReference type="SUPFAM" id="SSF50800">
    <property type="entry name" value="PK beta-barrel domain-like"/>
    <property type="match status" value="1"/>
</dbReference>
<dbReference type="InterPro" id="IPR005302">
    <property type="entry name" value="MoCF_Sase_C"/>
</dbReference>
<dbReference type="InterPro" id="IPR001041">
    <property type="entry name" value="2Fe-2S_ferredoxin-type"/>
</dbReference>
<dbReference type="RefSeq" id="WP_062372291.1">
    <property type="nucleotide sequence ID" value="NZ_LNCD01000103.1"/>
</dbReference>
<dbReference type="Gene3D" id="3.40.50.80">
    <property type="entry name" value="Nucleotide-binding domain of ferredoxin-NADP reductase (FNR) module"/>
    <property type="match status" value="1"/>
</dbReference>
<dbReference type="InterPro" id="IPR005163">
    <property type="entry name" value="Tri_helical_YiiM-like"/>
</dbReference>
<keyword evidence="9" id="KW-0521">NADP</keyword>
<dbReference type="SUPFAM" id="SSF63380">
    <property type="entry name" value="Riboflavin synthase domain-like"/>
    <property type="match status" value="1"/>
</dbReference>
<proteinExistence type="inferred from homology"/>
<evidence type="ECO:0000256" key="11">
    <source>
        <dbReference type="ARBA" id="ARBA00023004"/>
    </source>
</evidence>
<dbReference type="GO" id="GO:0051536">
    <property type="term" value="F:iron-sulfur cluster binding"/>
    <property type="evidence" value="ECO:0007669"/>
    <property type="project" value="InterPro"/>
</dbReference>
<dbReference type="InterPro" id="IPR052353">
    <property type="entry name" value="Benzoxazolinone_Detox_Enz"/>
</dbReference>
<keyword evidence="8" id="KW-0274">FAD</keyword>
<comment type="catalytic activity">
    <reaction evidence="13">
        <text>2 nitric oxide + NADH + 2 O2 = 2 nitrate + NAD(+) + H(+)</text>
        <dbReference type="Rhea" id="RHEA:19469"/>
        <dbReference type="ChEBI" id="CHEBI:15378"/>
        <dbReference type="ChEBI" id="CHEBI:15379"/>
        <dbReference type="ChEBI" id="CHEBI:16480"/>
        <dbReference type="ChEBI" id="CHEBI:17632"/>
        <dbReference type="ChEBI" id="CHEBI:57540"/>
        <dbReference type="ChEBI" id="CHEBI:57945"/>
        <dbReference type="EC" id="1.14.12.17"/>
    </reaction>
</comment>
<evidence type="ECO:0000256" key="14">
    <source>
        <dbReference type="ARBA" id="ARBA00049433"/>
    </source>
</evidence>
<dbReference type="AlphaFoldDB" id="A0A125Q6F4"/>
<dbReference type="GO" id="GO:0030151">
    <property type="term" value="F:molybdenum ion binding"/>
    <property type="evidence" value="ECO:0007669"/>
    <property type="project" value="InterPro"/>
</dbReference>
<feature type="domain" description="FAD-binding FR-type" evidence="17">
    <location>
        <begin position="237"/>
        <end position="341"/>
    </location>
</feature>
<evidence type="ECO:0000259" key="17">
    <source>
        <dbReference type="PROSITE" id="PS51384"/>
    </source>
</evidence>
<evidence type="ECO:0000256" key="3">
    <source>
        <dbReference type="ARBA" id="ARBA00006401"/>
    </source>
</evidence>
<evidence type="ECO:0000256" key="15">
    <source>
        <dbReference type="SAM" id="MobiDB-lite"/>
    </source>
</evidence>
<evidence type="ECO:0000256" key="2">
    <source>
        <dbReference type="ARBA" id="ARBA00001974"/>
    </source>
</evidence>
<gene>
    <name evidence="18" type="ORF">AS026_13340</name>
</gene>
<evidence type="ECO:0000256" key="12">
    <source>
        <dbReference type="ARBA" id="ARBA00023027"/>
    </source>
</evidence>
<dbReference type="EC" id="1.14.12.17" evidence="4"/>
<accession>A0A125Q6F4</accession>
<dbReference type="CDD" id="cd06184">
    <property type="entry name" value="flavohem_like_fad_nad_binding"/>
    <property type="match status" value="1"/>
</dbReference>
<evidence type="ECO:0000256" key="9">
    <source>
        <dbReference type="ARBA" id="ARBA00022857"/>
    </source>
</evidence>
<feature type="domain" description="MOSC" evidence="16">
    <location>
        <begin position="29"/>
        <end position="164"/>
    </location>
</feature>
<dbReference type="InterPro" id="IPR036010">
    <property type="entry name" value="2Fe-2S_ferredoxin-like_sf"/>
</dbReference>
<comment type="cofactor">
    <cofactor evidence="1">
        <name>heme b</name>
        <dbReference type="ChEBI" id="CHEBI:60344"/>
    </cofactor>
</comment>
<dbReference type="Gene3D" id="3.10.20.30">
    <property type="match status" value="1"/>
</dbReference>
<feature type="region of interest" description="Disordered" evidence="15">
    <location>
        <begin position="481"/>
        <end position="503"/>
    </location>
</feature>
<dbReference type="GO" id="GO:0030170">
    <property type="term" value="F:pyridoxal phosphate binding"/>
    <property type="evidence" value="ECO:0007669"/>
    <property type="project" value="InterPro"/>
</dbReference>
<dbReference type="GO" id="GO:0008941">
    <property type="term" value="F:nitric oxide dioxygenase NAD(P)H activity"/>
    <property type="evidence" value="ECO:0007669"/>
    <property type="project" value="UniProtKB-EC"/>
</dbReference>
<dbReference type="FunFam" id="3.40.50.80:FF:000010">
    <property type="entry name" value="Flavohemoprotein"/>
    <property type="match status" value="1"/>
</dbReference>
<comment type="catalytic activity">
    <reaction evidence="14">
        <text>2 nitric oxide + NADPH + 2 O2 = 2 nitrate + NADP(+) + H(+)</text>
        <dbReference type="Rhea" id="RHEA:19465"/>
        <dbReference type="ChEBI" id="CHEBI:15378"/>
        <dbReference type="ChEBI" id="CHEBI:15379"/>
        <dbReference type="ChEBI" id="CHEBI:16480"/>
        <dbReference type="ChEBI" id="CHEBI:17632"/>
        <dbReference type="ChEBI" id="CHEBI:57783"/>
        <dbReference type="ChEBI" id="CHEBI:58349"/>
        <dbReference type="EC" id="1.14.12.17"/>
    </reaction>
</comment>
<dbReference type="Pfam" id="PF00111">
    <property type="entry name" value="Fer2"/>
    <property type="match status" value="1"/>
</dbReference>
<organism evidence="18 19">
    <name type="scientific">Rhizobium altiplani</name>
    <dbReference type="NCBI Taxonomy" id="1864509"/>
    <lineage>
        <taxon>Bacteria</taxon>
        <taxon>Pseudomonadati</taxon>
        <taxon>Pseudomonadota</taxon>
        <taxon>Alphaproteobacteria</taxon>
        <taxon>Hyphomicrobiales</taxon>
        <taxon>Rhizobiaceae</taxon>
        <taxon>Rhizobium/Agrobacterium group</taxon>
        <taxon>Rhizobium</taxon>
    </lineage>
</organism>
<comment type="similarity">
    <text evidence="3">In the C-terminal section; belongs to the flavoprotein pyridine nucleotide cytochrome reductase family.</text>
</comment>
<name>A0A125Q6F4_9HYPH</name>
<keyword evidence="6" id="KW-0285">Flavoprotein</keyword>
<dbReference type="PANTHER" id="PTHR30212:SF2">
    <property type="entry name" value="PROTEIN YIIM"/>
    <property type="match status" value="1"/>
</dbReference>
<dbReference type="SUPFAM" id="SSF54292">
    <property type="entry name" value="2Fe-2S ferredoxin-like"/>
    <property type="match status" value="1"/>
</dbReference>
<dbReference type="EMBL" id="LNCD01000103">
    <property type="protein sequence ID" value="KWV47751.1"/>
    <property type="molecule type" value="Genomic_DNA"/>
</dbReference>
<comment type="caution">
    <text evidence="18">The sequence shown here is derived from an EMBL/GenBank/DDBJ whole genome shotgun (WGS) entry which is preliminary data.</text>
</comment>
<evidence type="ECO:0000256" key="7">
    <source>
        <dbReference type="ARBA" id="ARBA00022723"/>
    </source>
</evidence>
<dbReference type="Pfam" id="PF00970">
    <property type="entry name" value="FAD_binding_6"/>
    <property type="match status" value="1"/>
</dbReference>
<dbReference type="SUPFAM" id="SSF52343">
    <property type="entry name" value="Ferredoxin reductase-like, C-terminal NADP-linked domain"/>
    <property type="match status" value="1"/>
</dbReference>